<dbReference type="AlphaFoldDB" id="A0A6M5YN05"/>
<evidence type="ECO:0000313" key="2">
    <source>
        <dbReference type="EMBL" id="QJW94726.1"/>
    </source>
</evidence>
<protein>
    <recommendedName>
        <fullName evidence="1">DUF4240 domain-containing protein</fullName>
    </recommendedName>
</protein>
<feature type="domain" description="DUF4240" evidence="1">
    <location>
        <begin position="16"/>
        <end position="117"/>
    </location>
</feature>
<dbReference type="KEGG" id="ftj:FTUN_2248"/>
<dbReference type="Proteomes" id="UP000503447">
    <property type="component" value="Chromosome"/>
</dbReference>
<organism evidence="2 3">
    <name type="scientific">Frigoriglobus tundricola</name>
    <dbReference type="NCBI Taxonomy" id="2774151"/>
    <lineage>
        <taxon>Bacteria</taxon>
        <taxon>Pseudomonadati</taxon>
        <taxon>Planctomycetota</taxon>
        <taxon>Planctomycetia</taxon>
        <taxon>Gemmatales</taxon>
        <taxon>Gemmataceae</taxon>
        <taxon>Frigoriglobus</taxon>
    </lineage>
</organism>
<gene>
    <name evidence="2" type="ORF">FTUN_2248</name>
</gene>
<proteinExistence type="predicted"/>
<keyword evidence="3" id="KW-1185">Reference proteome</keyword>
<dbReference type="EMBL" id="CP053452">
    <property type="protein sequence ID" value="QJW94726.1"/>
    <property type="molecule type" value="Genomic_DNA"/>
</dbReference>
<dbReference type="Pfam" id="PF14024">
    <property type="entry name" value="DUF4240"/>
    <property type="match status" value="1"/>
</dbReference>
<evidence type="ECO:0000313" key="3">
    <source>
        <dbReference type="Proteomes" id="UP000503447"/>
    </source>
</evidence>
<accession>A0A6M5YN05</accession>
<dbReference type="RefSeq" id="WP_171470656.1">
    <property type="nucleotide sequence ID" value="NZ_CP053452.2"/>
</dbReference>
<reference evidence="3" key="1">
    <citation type="submission" date="2020-05" db="EMBL/GenBank/DDBJ databases">
        <title>Frigoriglobus tundricola gen. nov., sp. nov., a psychrotolerant cellulolytic planctomycete of the family Gemmataceae with two divergent copies of 16S rRNA gene.</title>
        <authorList>
            <person name="Kulichevskaya I.S."/>
            <person name="Ivanova A.A."/>
            <person name="Naumoff D.G."/>
            <person name="Beletsky A.V."/>
            <person name="Rijpstra W.I.C."/>
            <person name="Sinninghe Damste J.S."/>
            <person name="Mardanov A.V."/>
            <person name="Ravin N.V."/>
            <person name="Dedysh S.N."/>
        </authorList>
    </citation>
    <scope>NUCLEOTIDE SEQUENCE [LARGE SCALE GENOMIC DNA]</scope>
    <source>
        <strain evidence="3">PL17</strain>
    </source>
</reference>
<dbReference type="InterPro" id="IPR025334">
    <property type="entry name" value="DUF4240"/>
</dbReference>
<sequence length="126" mass="14872">MEPQKRTFSLDVPQWFWELIREAQQDSARMESLLDQLSPEQVRAFCGYFEDAVLELYPGRSIRDLHWDSDVIEDVSVCIVAQGERAYREVWDNSELLPRYDGFPYRNYAIVADEVYRRKTGDGLFP</sequence>
<evidence type="ECO:0000259" key="1">
    <source>
        <dbReference type="Pfam" id="PF14024"/>
    </source>
</evidence>
<name>A0A6M5YN05_9BACT</name>